<name>A0ABX6TIG3_9SPHI</name>
<accession>A0ABX6TIG3</accession>
<protein>
    <submittedName>
        <fullName evidence="2">Glycosyltransferase family 2 protein</fullName>
    </submittedName>
</protein>
<dbReference type="Pfam" id="PF00535">
    <property type="entry name" value="Glycos_transf_2"/>
    <property type="match status" value="1"/>
</dbReference>
<keyword evidence="3" id="KW-1185">Reference proteome</keyword>
<gene>
    <name evidence="2" type="ORF">H9N25_02120</name>
</gene>
<dbReference type="SUPFAM" id="SSF53448">
    <property type="entry name" value="Nucleotide-diphospho-sugar transferases"/>
    <property type="match status" value="1"/>
</dbReference>
<dbReference type="RefSeq" id="WP_190327795.1">
    <property type="nucleotide sequence ID" value="NZ_CP061171.1"/>
</dbReference>
<feature type="domain" description="Glycosyltransferase 2-like" evidence="1">
    <location>
        <begin position="4"/>
        <end position="127"/>
    </location>
</feature>
<evidence type="ECO:0000313" key="3">
    <source>
        <dbReference type="Proteomes" id="UP000516439"/>
    </source>
</evidence>
<evidence type="ECO:0000259" key="1">
    <source>
        <dbReference type="Pfam" id="PF00535"/>
    </source>
</evidence>
<dbReference type="PANTHER" id="PTHR43685">
    <property type="entry name" value="GLYCOSYLTRANSFERASE"/>
    <property type="match status" value="1"/>
</dbReference>
<dbReference type="Proteomes" id="UP000516439">
    <property type="component" value="Chromosome"/>
</dbReference>
<dbReference type="EMBL" id="CP061171">
    <property type="protein sequence ID" value="QNR85308.1"/>
    <property type="molecule type" value="Genomic_DNA"/>
</dbReference>
<dbReference type="Gene3D" id="3.90.550.10">
    <property type="entry name" value="Spore Coat Polysaccharide Biosynthesis Protein SpsA, Chain A"/>
    <property type="match status" value="1"/>
</dbReference>
<evidence type="ECO:0000313" key="2">
    <source>
        <dbReference type="EMBL" id="QNR85308.1"/>
    </source>
</evidence>
<proteinExistence type="predicted"/>
<sequence length="268" mass="31592">MKLSVVIPCFNHGHFIQEAIDSVLLLEDDGIEIIIVDDGSTESYTKNKLESLKNAGHTVINHQNRGLGFTRNRGIAKAKGKYILPLDADNKIYTKHLYKALELLDQDICDIVYGNPIYFGEEIESRKFKVKEFDGIELFFGNYIDACAIFKKEVWYQLGGYDDQMPFNGNEDWEFWIHAFIKNFRFNYINKDMYYYRIVSNSMLANVQETDKENLNYQYIVKKHYMDMFKLLNQEYSYGKMYKSDRSNPFRSSVKYFALYVKSLLKIK</sequence>
<dbReference type="CDD" id="cd00761">
    <property type="entry name" value="Glyco_tranf_GTA_type"/>
    <property type="match status" value="1"/>
</dbReference>
<reference evidence="2 3" key="1">
    <citation type="submission" date="2020-09" db="EMBL/GenBank/DDBJ databases">
        <title>Pedobacter sp. SW-16 isolated from soil near Yeocheon.</title>
        <authorList>
            <person name="Im H.S."/>
            <person name="Joung Y."/>
            <person name="Lee S.-S."/>
        </authorList>
    </citation>
    <scope>NUCLEOTIDE SEQUENCE [LARGE SCALE GENOMIC DNA]</scope>
    <source>
        <strain evidence="2 3">SW-16</strain>
    </source>
</reference>
<dbReference type="InterPro" id="IPR001173">
    <property type="entry name" value="Glyco_trans_2-like"/>
</dbReference>
<dbReference type="PANTHER" id="PTHR43685:SF2">
    <property type="entry name" value="GLYCOSYLTRANSFERASE 2-LIKE DOMAIN-CONTAINING PROTEIN"/>
    <property type="match status" value="1"/>
</dbReference>
<dbReference type="InterPro" id="IPR050834">
    <property type="entry name" value="Glycosyltransf_2"/>
</dbReference>
<dbReference type="InterPro" id="IPR029044">
    <property type="entry name" value="Nucleotide-diphossugar_trans"/>
</dbReference>
<organism evidence="2 3">
    <name type="scientific">Pedobacter riviphilus</name>
    <dbReference type="NCBI Taxonomy" id="2766984"/>
    <lineage>
        <taxon>Bacteria</taxon>
        <taxon>Pseudomonadati</taxon>
        <taxon>Bacteroidota</taxon>
        <taxon>Sphingobacteriia</taxon>
        <taxon>Sphingobacteriales</taxon>
        <taxon>Sphingobacteriaceae</taxon>
        <taxon>Pedobacter</taxon>
    </lineage>
</organism>